<feature type="domain" description="BRCA2 OB1" evidence="2">
    <location>
        <begin position="18"/>
        <end position="154"/>
    </location>
</feature>
<evidence type="ECO:0000259" key="2">
    <source>
        <dbReference type="Pfam" id="PF09103"/>
    </source>
</evidence>
<evidence type="ECO:0000256" key="1">
    <source>
        <dbReference type="SAM" id="MobiDB-lite"/>
    </source>
</evidence>
<dbReference type="Pfam" id="PF09103">
    <property type="entry name" value="BRCA-2_OB1"/>
    <property type="match status" value="1"/>
</dbReference>
<accession>A0ABY8UKS7</accession>
<dbReference type="InterPro" id="IPR012340">
    <property type="entry name" value="NA-bd_OB-fold"/>
</dbReference>
<dbReference type="InterPro" id="IPR015525">
    <property type="entry name" value="BRCA2"/>
</dbReference>
<dbReference type="Gene3D" id="2.40.50.140">
    <property type="entry name" value="Nucleic acid-binding proteins"/>
    <property type="match status" value="1"/>
</dbReference>
<sequence length="346" mass="36554">MQQLQGRYTAEVREGQRSVLKKILEQDLPSRVPLVLMVSAIRTRDVNSKQQQQQQGDQQQRGGAQADAAAPAVAGDVQSIQLSDGWYAVNAMLDGPLAELVLQGRIQVGMKLRVVGCELKSDRPADPLEAVRWALLLLTYNSVSPVAWDTKLGPVQAGHTLSCTVDLGGVGKPVLEMSTTKVTSWEAVGPAASMASKLDLGPAWQPRSIARLPQLQQGMLGCEFDFAGVLLWAGEVMASGREHSQWAFLAAETDLQQQQQDAGAAAAAAAAAEPIAILARLDAANGMWVAVAPDTAEVTVAAASKGSLGGGAAAAARVAELRSWAGQQQQQLGVLRAHVQRLVGVY</sequence>
<dbReference type="PANTHER" id="PTHR11289">
    <property type="entry name" value="BREAST CANCER TYPE 2 SUSCEPTIBILITY PROTEIN BRCA2"/>
    <property type="match status" value="1"/>
</dbReference>
<name>A0ABY8UKS7_TETOB</name>
<feature type="region of interest" description="Disordered" evidence="1">
    <location>
        <begin position="46"/>
        <end position="68"/>
    </location>
</feature>
<evidence type="ECO:0000313" key="4">
    <source>
        <dbReference type="Proteomes" id="UP001244341"/>
    </source>
</evidence>
<dbReference type="InterPro" id="IPR015187">
    <property type="entry name" value="BRCA2_OB_1"/>
</dbReference>
<dbReference type="EMBL" id="CP126221">
    <property type="protein sequence ID" value="WIA22108.1"/>
    <property type="molecule type" value="Genomic_DNA"/>
</dbReference>
<protein>
    <recommendedName>
        <fullName evidence="2">BRCA2 OB1 domain-containing protein</fullName>
    </recommendedName>
</protein>
<proteinExistence type="predicted"/>
<gene>
    <name evidence="3" type="ORF">OEZ85_004450</name>
</gene>
<dbReference type="SUPFAM" id="SSF50249">
    <property type="entry name" value="Nucleic acid-binding proteins"/>
    <property type="match status" value="1"/>
</dbReference>
<feature type="compositionally biased region" description="Low complexity" evidence="1">
    <location>
        <begin position="50"/>
        <end position="68"/>
    </location>
</feature>
<keyword evidence="4" id="KW-1185">Reference proteome</keyword>
<reference evidence="3 4" key="1">
    <citation type="submission" date="2023-05" db="EMBL/GenBank/DDBJ databases">
        <title>A 100% complete, gapless, phased diploid assembly of the Scenedesmus obliquus UTEX 3031 genome.</title>
        <authorList>
            <person name="Biondi T.C."/>
            <person name="Hanschen E.R."/>
            <person name="Kwon T."/>
            <person name="Eng W."/>
            <person name="Kruse C.P.S."/>
            <person name="Koehler S.I."/>
            <person name="Kunde Y."/>
            <person name="Gleasner C.D."/>
            <person name="You Mak K.T."/>
            <person name="Polle J."/>
            <person name="Hovde B.T."/>
            <person name="Starkenburg S.R."/>
        </authorList>
    </citation>
    <scope>NUCLEOTIDE SEQUENCE [LARGE SCALE GENOMIC DNA]</scope>
    <source>
        <strain evidence="3 4">DOE0152z</strain>
    </source>
</reference>
<dbReference type="PANTHER" id="PTHR11289:SF0">
    <property type="entry name" value="BREAST CANCER TYPE 2 SUSCEPTIBILITY PROTEIN"/>
    <property type="match status" value="1"/>
</dbReference>
<dbReference type="Proteomes" id="UP001244341">
    <property type="component" value="Chromosome 14b"/>
</dbReference>
<organism evidence="3 4">
    <name type="scientific">Tetradesmus obliquus</name>
    <name type="common">Green alga</name>
    <name type="synonym">Acutodesmus obliquus</name>
    <dbReference type="NCBI Taxonomy" id="3088"/>
    <lineage>
        <taxon>Eukaryota</taxon>
        <taxon>Viridiplantae</taxon>
        <taxon>Chlorophyta</taxon>
        <taxon>core chlorophytes</taxon>
        <taxon>Chlorophyceae</taxon>
        <taxon>CS clade</taxon>
        <taxon>Sphaeropleales</taxon>
        <taxon>Scenedesmaceae</taxon>
        <taxon>Tetradesmus</taxon>
    </lineage>
</organism>
<evidence type="ECO:0000313" key="3">
    <source>
        <dbReference type="EMBL" id="WIA22108.1"/>
    </source>
</evidence>